<dbReference type="RefSeq" id="WP_003297245.1">
    <property type="nucleotide sequence ID" value="NZ_KK020676.1"/>
</dbReference>
<feature type="transmembrane region" description="Helical" evidence="1">
    <location>
        <begin position="20"/>
        <end position="41"/>
    </location>
</feature>
<evidence type="ECO:0000256" key="1">
    <source>
        <dbReference type="SAM" id="Phobius"/>
    </source>
</evidence>
<name>A0A061JWT4_STUST</name>
<dbReference type="HOGENOM" id="CLU_149342_0_0_6"/>
<proteinExistence type="predicted"/>
<keyword evidence="1" id="KW-1133">Transmembrane helix</keyword>
<dbReference type="NCBIfam" id="TIGR04412">
    <property type="entry name" value="T2SS_GspM_XcpZ"/>
    <property type="match status" value="1"/>
</dbReference>
<accession>A0A061JWT4</accession>
<gene>
    <name evidence="2" type="ORF">B597_001390</name>
</gene>
<comment type="caution">
    <text evidence="2">The sequence shown here is derived from an EMBL/GenBank/DDBJ whole genome shotgun (WGS) entry which is preliminary data.</text>
</comment>
<dbReference type="AlphaFoldDB" id="A0A061JWT4"/>
<keyword evidence="1" id="KW-0812">Transmembrane</keyword>
<evidence type="ECO:0000313" key="2">
    <source>
        <dbReference type="EMBL" id="EWC43374.1"/>
    </source>
</evidence>
<dbReference type="Proteomes" id="UP000026923">
    <property type="component" value="Unassembled WGS sequence"/>
</dbReference>
<dbReference type="OrthoDB" id="6995914at2"/>
<evidence type="ECO:0008006" key="4">
    <source>
        <dbReference type="Google" id="ProtNLM"/>
    </source>
</evidence>
<reference evidence="2 3" key="1">
    <citation type="journal article" date="2013" name="Genome Announc.">
        <title>Draft Genome of the Nitrogen-Fixing Bacterium Pseudomonas stutzeri Strain KOS6 Isolated from Industrial Hydrocarbon Sludge.</title>
        <authorList>
            <person name="Grigoryeva T.V."/>
            <person name="Laikov A.V."/>
            <person name="Naumova R.P."/>
            <person name="Manolov A.I."/>
            <person name="Larin A.K."/>
            <person name="Karpova I.Y."/>
            <person name="Semashko T.A."/>
            <person name="Alexeev D.G."/>
            <person name="Kostryukova E.S."/>
            <person name="Muller R."/>
            <person name="Govorun V.M."/>
        </authorList>
    </citation>
    <scope>NUCLEOTIDE SEQUENCE [LARGE SCALE GENOMIC DNA]</scope>
    <source>
        <strain evidence="2 3">KOS6</strain>
    </source>
</reference>
<protein>
    <recommendedName>
        <fullName evidence="4">Type II secretion system protein M</fullName>
    </recommendedName>
</protein>
<keyword evidence="1" id="KW-0472">Membrane</keyword>
<dbReference type="EMBL" id="AMCZ02000001">
    <property type="protein sequence ID" value="EWC43374.1"/>
    <property type="molecule type" value="Genomic_DNA"/>
</dbReference>
<sequence>MTLEAMRNHWQALPAPRQRLLLAGWVLVGLMLLYVLARPLWAGWQEARHWQRLAVAAAALPAVQPLTAERWRLLAETSRVLLTGVEAREGGWWVQGQIADARDLNRLMQAVAGQGWQVSRWSLQRADAGLVFELQTMRGDGEAGR</sequence>
<dbReference type="InterPro" id="IPR030927">
    <property type="entry name" value="T2SS_GspM_XcpZ"/>
</dbReference>
<evidence type="ECO:0000313" key="3">
    <source>
        <dbReference type="Proteomes" id="UP000026923"/>
    </source>
</evidence>
<organism evidence="2 3">
    <name type="scientific">Stutzerimonas stutzeri KOS6</name>
    <dbReference type="NCBI Taxonomy" id="1218352"/>
    <lineage>
        <taxon>Bacteria</taxon>
        <taxon>Pseudomonadati</taxon>
        <taxon>Pseudomonadota</taxon>
        <taxon>Gammaproteobacteria</taxon>
        <taxon>Pseudomonadales</taxon>
        <taxon>Pseudomonadaceae</taxon>
        <taxon>Stutzerimonas</taxon>
    </lineage>
</organism>